<evidence type="ECO:0000313" key="2">
    <source>
        <dbReference type="Proteomes" id="UP000000560"/>
    </source>
</evidence>
<sequence>MEHIPRIYGPKLQTANLTVPYLSGSWRYGNQMKGFERFRLFPVQPGINAKLSNGCLNSLSIEFLQGWLYFGLLAEAFGTAEMKFDPDHYTDRSAYTAFVTTKKLNRYIWYPAADEIDITRRASINVLSNAHGSAPPYCQLSYVQNLVNALYLESSGPVKCWLDTVCIPVGDRHSPFRRIAINRMHETLRASDKILALDNTLMTQRTDTGMNWVEMNNASRPLGEELLFQFNDGPVSSNFVFDRSYAERNILAVSSMLEGRGLQNVLDEPNAIRLARALTLLPRDSDSSSSSNSAATKAYEIWMPIVENAGYISDLSEIDDDLSFNIQARVFCPVTKHSNLSTRDIRDEFRLRNIISKREDSRATGTEYDYHAFFEGVSLGFRGRTASKAEDETICFGHMLGSDTSQITAIKPLKPRVKYWLTLIETNPLLNAAAWALGIDARARLMECRVKRMQTLLTYIGRMPLTILLWKLPLNQSVGWKWAPISLLDTGSGSQGEGAWSSNERGLVKPDGLLVSLPALRLKTPAADKSRTADLGIILLGPVYVTVTTEDEGVGPVGGDITTFKIHLHSVPSEWGRY</sequence>
<reference evidence="2" key="2">
    <citation type="journal article" date="2009" name="Fungal Genet. Biol.">
        <title>The 2008 update of the Aspergillus nidulans genome annotation: a community effort.</title>
        <authorList>
            <person name="Wortman J.R."/>
            <person name="Gilsenan J.M."/>
            <person name="Joardar V."/>
            <person name="Deegan J."/>
            <person name="Clutterbuck J."/>
            <person name="Andersen M.R."/>
            <person name="Archer D."/>
            <person name="Bencina M."/>
            <person name="Braus G."/>
            <person name="Coutinho P."/>
            <person name="von Dohren H."/>
            <person name="Doonan J."/>
            <person name="Driessen A.J."/>
            <person name="Durek P."/>
            <person name="Espeso E."/>
            <person name="Fekete E."/>
            <person name="Flipphi M."/>
            <person name="Estrada C.G."/>
            <person name="Geysens S."/>
            <person name="Goldman G."/>
            <person name="de Groot P.W."/>
            <person name="Hansen K."/>
            <person name="Harris S.D."/>
            <person name="Heinekamp T."/>
            <person name="Helmstaedt K."/>
            <person name="Henrissat B."/>
            <person name="Hofmann G."/>
            <person name="Homan T."/>
            <person name="Horio T."/>
            <person name="Horiuchi H."/>
            <person name="James S."/>
            <person name="Jones M."/>
            <person name="Karaffa L."/>
            <person name="Karanyi Z."/>
            <person name="Kato M."/>
            <person name="Keller N."/>
            <person name="Kelly D.E."/>
            <person name="Kiel J.A."/>
            <person name="Kim J.M."/>
            <person name="van der Klei I.J."/>
            <person name="Klis F.M."/>
            <person name="Kovalchuk A."/>
            <person name="Krasevec N."/>
            <person name="Kubicek C.P."/>
            <person name="Liu B."/>
            <person name="Maccabe A."/>
            <person name="Meyer V."/>
            <person name="Mirabito P."/>
            <person name="Miskei M."/>
            <person name="Mos M."/>
            <person name="Mullins J."/>
            <person name="Nelson D.R."/>
            <person name="Nielsen J."/>
            <person name="Oakley B.R."/>
            <person name="Osmani S.A."/>
            <person name="Pakula T."/>
            <person name="Paszewski A."/>
            <person name="Paulsen I."/>
            <person name="Pilsyk S."/>
            <person name="Pocsi I."/>
            <person name="Punt P.J."/>
            <person name="Ram A.F."/>
            <person name="Ren Q."/>
            <person name="Robellet X."/>
            <person name="Robson G."/>
            <person name="Seiboth B."/>
            <person name="van Solingen P."/>
            <person name="Specht T."/>
            <person name="Sun J."/>
            <person name="Taheri-Talesh N."/>
            <person name="Takeshita N."/>
            <person name="Ussery D."/>
            <person name="vanKuyk P.A."/>
            <person name="Visser H."/>
            <person name="van de Vondervoort P.J."/>
            <person name="de Vries R.P."/>
            <person name="Walton J."/>
            <person name="Xiang X."/>
            <person name="Xiong Y."/>
            <person name="Zeng A.P."/>
            <person name="Brandt B.W."/>
            <person name="Cornell M.J."/>
            <person name="van den Hondel C.A."/>
            <person name="Visser J."/>
            <person name="Oliver S.G."/>
            <person name="Turner G."/>
        </authorList>
    </citation>
    <scope>GENOME REANNOTATION</scope>
    <source>
        <strain evidence="2">FGSC A4 / ATCC 38163 / CBS 112.46 / NRRL 194 / M139</strain>
    </source>
</reference>
<reference evidence="2" key="1">
    <citation type="journal article" date="2005" name="Nature">
        <title>Sequencing of Aspergillus nidulans and comparative analysis with A. fumigatus and A. oryzae.</title>
        <authorList>
            <person name="Galagan J.E."/>
            <person name="Calvo S.E."/>
            <person name="Cuomo C."/>
            <person name="Ma L.J."/>
            <person name="Wortman J.R."/>
            <person name="Batzoglou S."/>
            <person name="Lee S.I."/>
            <person name="Basturkmen M."/>
            <person name="Spevak C.C."/>
            <person name="Clutterbuck J."/>
            <person name="Kapitonov V."/>
            <person name="Jurka J."/>
            <person name="Scazzocchio C."/>
            <person name="Farman M."/>
            <person name="Butler J."/>
            <person name="Purcell S."/>
            <person name="Harris S."/>
            <person name="Braus G.H."/>
            <person name="Draht O."/>
            <person name="Busch S."/>
            <person name="D'Enfert C."/>
            <person name="Bouchier C."/>
            <person name="Goldman G.H."/>
            <person name="Bell-Pedersen D."/>
            <person name="Griffiths-Jones S."/>
            <person name="Doonan J.H."/>
            <person name="Yu J."/>
            <person name="Vienken K."/>
            <person name="Pain A."/>
            <person name="Freitag M."/>
            <person name="Selker E.U."/>
            <person name="Archer D.B."/>
            <person name="Penalva M.A."/>
            <person name="Oakley B.R."/>
            <person name="Momany M."/>
            <person name="Tanaka T."/>
            <person name="Kumagai T."/>
            <person name="Asai K."/>
            <person name="Machida M."/>
            <person name="Nierman W.C."/>
            <person name="Denning D.W."/>
            <person name="Caddick M."/>
            <person name="Hynes M."/>
            <person name="Paoletti M."/>
            <person name="Fischer R."/>
            <person name="Miller B."/>
            <person name="Dyer P."/>
            <person name="Sachs M.S."/>
            <person name="Osmani S.A."/>
            <person name="Birren B.W."/>
        </authorList>
    </citation>
    <scope>NUCLEOTIDE SEQUENCE [LARGE SCALE GENOMIC DNA]</scope>
    <source>
        <strain evidence="2">FGSC A4 / ATCC 38163 / CBS 112.46 / NRRL 194 / M139</strain>
    </source>
</reference>
<accession>Q5BCV4</accession>
<gene>
    <name evidence="1" type="ORF">ANIA_01626</name>
</gene>
<protein>
    <recommendedName>
        <fullName evidence="3">Heterokaryon incompatibility domain-containing protein</fullName>
    </recommendedName>
</protein>
<organism evidence="1 2">
    <name type="scientific">Emericella nidulans (strain FGSC A4 / ATCC 38163 / CBS 112.46 / NRRL 194 / M139)</name>
    <name type="common">Aspergillus nidulans</name>
    <dbReference type="NCBI Taxonomy" id="227321"/>
    <lineage>
        <taxon>Eukaryota</taxon>
        <taxon>Fungi</taxon>
        <taxon>Dikarya</taxon>
        <taxon>Ascomycota</taxon>
        <taxon>Pezizomycotina</taxon>
        <taxon>Eurotiomycetes</taxon>
        <taxon>Eurotiomycetidae</taxon>
        <taxon>Eurotiales</taxon>
        <taxon>Aspergillaceae</taxon>
        <taxon>Aspergillus</taxon>
        <taxon>Aspergillus subgen. Nidulantes</taxon>
    </lineage>
</organism>
<dbReference type="OrthoDB" id="2426273at2759"/>
<proteinExistence type="predicted"/>
<dbReference type="PANTHER" id="PTHR39596:SF3">
    <property type="entry name" value="HETEROKARYON INCOMPATIBILITY DOMAIN-CONTAINING PROTEIN"/>
    <property type="match status" value="1"/>
</dbReference>
<name>Q5BCV4_EMENI</name>
<dbReference type="STRING" id="227321.Q5BCV4"/>
<evidence type="ECO:0000313" key="1">
    <source>
        <dbReference type="EMBL" id="CBF85247.1"/>
    </source>
</evidence>
<dbReference type="InParanoid" id="Q5BCV4"/>
<dbReference type="EMBL" id="BN001307">
    <property type="protein sequence ID" value="CBF85247.1"/>
    <property type="molecule type" value="Genomic_DNA"/>
</dbReference>
<dbReference type="OMA" id="EHIPRIY"/>
<accession>C8VNH1</accession>
<evidence type="ECO:0008006" key="3">
    <source>
        <dbReference type="Google" id="ProtNLM"/>
    </source>
</evidence>
<dbReference type="KEGG" id="ani:ANIA_01626"/>
<dbReference type="RefSeq" id="XP_659230.1">
    <property type="nucleotide sequence ID" value="XM_654138.1"/>
</dbReference>
<dbReference type="HOGENOM" id="CLU_471739_0_0_1"/>
<dbReference type="GeneID" id="2875526"/>
<dbReference type="Proteomes" id="UP000000560">
    <property type="component" value="Chromosome VII"/>
</dbReference>
<dbReference type="AlphaFoldDB" id="Q5BCV4"/>
<dbReference type="PANTHER" id="PTHR39596">
    <property type="match status" value="1"/>
</dbReference>
<keyword evidence="2" id="KW-1185">Reference proteome</keyword>